<evidence type="ECO:0008006" key="4">
    <source>
        <dbReference type="Google" id="ProtNLM"/>
    </source>
</evidence>
<keyword evidence="1" id="KW-0812">Transmembrane</keyword>
<keyword evidence="1" id="KW-0472">Membrane</keyword>
<accession>A0AAE3XPG7</accession>
<reference evidence="2" key="1">
    <citation type="submission" date="2023-07" db="EMBL/GenBank/DDBJ databases">
        <title>Genomic Encyclopedia of Type Strains, Phase IV (KMG-IV): sequencing the most valuable type-strain genomes for metagenomic binning, comparative biology and taxonomic classification.</title>
        <authorList>
            <person name="Goeker M."/>
        </authorList>
    </citation>
    <scope>NUCLEOTIDE SEQUENCE</scope>
    <source>
        <strain evidence="2">DSM 26174</strain>
    </source>
</reference>
<evidence type="ECO:0000313" key="3">
    <source>
        <dbReference type="Proteomes" id="UP001185092"/>
    </source>
</evidence>
<feature type="transmembrane region" description="Helical" evidence="1">
    <location>
        <begin position="225"/>
        <end position="243"/>
    </location>
</feature>
<organism evidence="2 3">
    <name type="scientific">Aureibacter tunicatorum</name>
    <dbReference type="NCBI Taxonomy" id="866807"/>
    <lineage>
        <taxon>Bacteria</taxon>
        <taxon>Pseudomonadati</taxon>
        <taxon>Bacteroidota</taxon>
        <taxon>Cytophagia</taxon>
        <taxon>Cytophagales</taxon>
        <taxon>Persicobacteraceae</taxon>
        <taxon>Aureibacter</taxon>
    </lineage>
</organism>
<dbReference type="AlphaFoldDB" id="A0AAE3XPG7"/>
<dbReference type="InterPro" id="IPR025291">
    <property type="entry name" value="DUF4153"/>
</dbReference>
<feature type="transmembrane region" description="Helical" evidence="1">
    <location>
        <begin position="302"/>
        <end position="319"/>
    </location>
</feature>
<evidence type="ECO:0000313" key="2">
    <source>
        <dbReference type="EMBL" id="MDR6239551.1"/>
    </source>
</evidence>
<dbReference type="EMBL" id="JAVDQD010000003">
    <property type="protein sequence ID" value="MDR6239551.1"/>
    <property type="molecule type" value="Genomic_DNA"/>
</dbReference>
<feature type="transmembrane region" description="Helical" evidence="1">
    <location>
        <begin position="54"/>
        <end position="70"/>
    </location>
</feature>
<name>A0AAE3XPG7_9BACT</name>
<evidence type="ECO:0000256" key="1">
    <source>
        <dbReference type="SAM" id="Phobius"/>
    </source>
</evidence>
<sequence length="458" mass="52930">MTELQKAIIAATLAITGTYLLYDNTIGINYLLFSSVSAISAIAIHNKASTQNKLIAILPSILSSFSLMLFPQQISLYIWMISYFSMWILLANPLKPLLIPLQSLIAIFESPKNQISFFKKITNSEKAQDWKSKFYIAFITFLICLIFITLYSSGNAIFASYLSMIELPSLNFGLIINCLILFVIIFGLAESRVNESLKKYNGKKQHLEKSNINPKDEKEFSIAKASIWSITVILLLVNALDLITISTKKLPEGMSFSSYVHEGFYTLIIAICLAIGMILYFYRNRLNFHQKVKHLRLACNMWILQNIALAFITCYKNLIYVEAYGLTYKRVAVFLFLLCTLIGLTLSLWKIKKPYTNWLYFNRTVAYAFLFGIFTSLIPFDKAITFYNLEYSQTKDIDYLLSLKNPDYHAISNYLNNKNEKNYIVYDITRYRIKELEQQANNNSWKEWNLHINQYATK</sequence>
<keyword evidence="3" id="KW-1185">Reference proteome</keyword>
<proteinExistence type="predicted"/>
<feature type="transmembrane region" description="Helical" evidence="1">
    <location>
        <begin position="263"/>
        <end position="282"/>
    </location>
</feature>
<gene>
    <name evidence="2" type="ORF">HNQ88_002599</name>
</gene>
<feature type="transmembrane region" description="Helical" evidence="1">
    <location>
        <begin position="331"/>
        <end position="349"/>
    </location>
</feature>
<feature type="transmembrane region" description="Helical" evidence="1">
    <location>
        <begin position="170"/>
        <end position="189"/>
    </location>
</feature>
<feature type="transmembrane region" description="Helical" evidence="1">
    <location>
        <begin position="134"/>
        <end position="158"/>
    </location>
</feature>
<protein>
    <recommendedName>
        <fullName evidence="4">DUF4173 domain-containing protein</fullName>
    </recommendedName>
</protein>
<dbReference type="RefSeq" id="WP_309939244.1">
    <property type="nucleotide sequence ID" value="NZ_AP025305.1"/>
</dbReference>
<dbReference type="Pfam" id="PF13687">
    <property type="entry name" value="DUF4153"/>
    <property type="match status" value="1"/>
</dbReference>
<keyword evidence="1" id="KW-1133">Transmembrane helix</keyword>
<feature type="transmembrane region" description="Helical" evidence="1">
    <location>
        <begin position="361"/>
        <end position="380"/>
    </location>
</feature>
<comment type="caution">
    <text evidence="2">The sequence shown here is derived from an EMBL/GenBank/DDBJ whole genome shotgun (WGS) entry which is preliminary data.</text>
</comment>
<feature type="transmembrane region" description="Helical" evidence="1">
    <location>
        <begin position="28"/>
        <end position="45"/>
    </location>
</feature>
<dbReference type="Proteomes" id="UP001185092">
    <property type="component" value="Unassembled WGS sequence"/>
</dbReference>